<feature type="compositionally biased region" description="Pro residues" evidence="1">
    <location>
        <begin position="28"/>
        <end position="43"/>
    </location>
</feature>
<gene>
    <name evidence="2" type="ORF">BZ3500_MVSOF-1268-A1-R1_CHR9G10917</name>
</gene>
<protein>
    <submittedName>
        <fullName evidence="2">BZ3500_MvSof-1268-A1-R1_Chr9g10917 protein</fullName>
    </submittedName>
</protein>
<proteinExistence type="predicted"/>
<keyword evidence="3" id="KW-1185">Reference proteome</keyword>
<feature type="region of interest" description="Disordered" evidence="1">
    <location>
        <begin position="1"/>
        <end position="93"/>
    </location>
</feature>
<sequence>MSAVDVAPGYTGGTLLNSTDAESSSSPSPEPSSSPSPATPLSPSPALSPSLAASSSPSALPTDSDYSADPLDLIGSQTPTRLGPPDVHRPDFSTYQAIQPVKSITSDPQTWREAMSSDKREVWAKAATDEFNSMRDDFKVFTIEDRSMRRSPLLSGEVESRTEVMRRKLRNRKGGATLG</sequence>
<evidence type="ECO:0000256" key="1">
    <source>
        <dbReference type="SAM" id="MobiDB-lite"/>
    </source>
</evidence>
<dbReference type="EMBL" id="FMWP01000107">
    <property type="protein sequence ID" value="SDA00916.1"/>
    <property type="molecule type" value="Genomic_DNA"/>
</dbReference>
<dbReference type="AlphaFoldDB" id="A0A2X0N6X9"/>
<feature type="region of interest" description="Disordered" evidence="1">
    <location>
        <begin position="159"/>
        <end position="179"/>
    </location>
</feature>
<reference evidence="3" key="1">
    <citation type="submission" date="2016-10" db="EMBL/GenBank/DDBJ databases">
        <authorList>
            <person name="Jeantristanb JTB J.-T."/>
            <person name="Ricardo R."/>
        </authorList>
    </citation>
    <scope>NUCLEOTIDE SEQUENCE [LARGE SCALE GENOMIC DNA]</scope>
</reference>
<feature type="compositionally biased region" description="Low complexity" evidence="1">
    <location>
        <begin position="44"/>
        <end position="65"/>
    </location>
</feature>
<dbReference type="Proteomes" id="UP000249723">
    <property type="component" value="Unassembled WGS sequence"/>
</dbReference>
<organism evidence="2 3">
    <name type="scientific">Microbotryum saponariae</name>
    <dbReference type="NCBI Taxonomy" id="289078"/>
    <lineage>
        <taxon>Eukaryota</taxon>
        <taxon>Fungi</taxon>
        <taxon>Dikarya</taxon>
        <taxon>Basidiomycota</taxon>
        <taxon>Pucciniomycotina</taxon>
        <taxon>Microbotryomycetes</taxon>
        <taxon>Microbotryales</taxon>
        <taxon>Microbotryaceae</taxon>
        <taxon>Microbotryum</taxon>
    </lineage>
</organism>
<evidence type="ECO:0000313" key="2">
    <source>
        <dbReference type="EMBL" id="SDA00916.1"/>
    </source>
</evidence>
<name>A0A2X0N6X9_9BASI</name>
<feature type="compositionally biased region" description="Low complexity" evidence="1">
    <location>
        <begin position="18"/>
        <end position="27"/>
    </location>
</feature>
<evidence type="ECO:0000313" key="3">
    <source>
        <dbReference type="Proteomes" id="UP000249723"/>
    </source>
</evidence>
<accession>A0A2X0N6X9</accession>